<proteinExistence type="inferred from homology"/>
<dbReference type="InterPro" id="IPR030459">
    <property type="entry name" value="Glyco_hydro_31_CS"/>
</dbReference>
<evidence type="ECO:0000256" key="4">
    <source>
        <dbReference type="ARBA" id="ARBA00012741"/>
    </source>
</evidence>
<dbReference type="InterPro" id="IPR048395">
    <property type="entry name" value="Glyco_hydro_31_C"/>
</dbReference>
<dbReference type="CDD" id="cd00111">
    <property type="entry name" value="Trefoil"/>
    <property type="match status" value="1"/>
</dbReference>
<accession>A0A8T2JP77</accession>
<dbReference type="SUPFAM" id="SSF51011">
    <property type="entry name" value="Glycosyl hydrolase domain"/>
    <property type="match status" value="1"/>
</dbReference>
<dbReference type="InterPro" id="IPR000322">
    <property type="entry name" value="Glyco_hydro_31_TIM"/>
</dbReference>
<evidence type="ECO:0000256" key="6">
    <source>
        <dbReference type="ARBA" id="ARBA00022801"/>
    </source>
</evidence>
<dbReference type="PANTHER" id="PTHR22762">
    <property type="entry name" value="ALPHA-GLUCOSIDASE"/>
    <property type="match status" value="1"/>
</dbReference>
<dbReference type="GO" id="GO:0004558">
    <property type="term" value="F:alpha-1,4-glucosidase activity"/>
    <property type="evidence" value="ECO:0007669"/>
    <property type="project" value="TreeGrafter"/>
</dbReference>
<dbReference type="SMART" id="SM00018">
    <property type="entry name" value="PD"/>
    <property type="match status" value="1"/>
</dbReference>
<dbReference type="Proteomes" id="UP000812440">
    <property type="component" value="Chromosome 5"/>
</dbReference>
<keyword evidence="6 13" id="KW-0378">Hydrolase</keyword>
<evidence type="ECO:0000256" key="5">
    <source>
        <dbReference type="ARBA" id="ARBA00022729"/>
    </source>
</evidence>
<keyword evidence="5" id="KW-0732">Signal</keyword>
<dbReference type="FunFam" id="2.60.40.1180:FF:000005">
    <property type="entry name" value="Maltase-glucoamylase, intestinal"/>
    <property type="match status" value="1"/>
</dbReference>
<dbReference type="Pfam" id="PF21365">
    <property type="entry name" value="Glyco_hydro_31_3rd"/>
    <property type="match status" value="1"/>
</dbReference>
<comment type="caution">
    <text evidence="12">Lacks conserved residue(s) required for the propagation of feature annotation.</text>
</comment>
<dbReference type="SUPFAM" id="SSF74650">
    <property type="entry name" value="Galactose mutarotase-like"/>
    <property type="match status" value="1"/>
</dbReference>
<dbReference type="CDD" id="cd14752">
    <property type="entry name" value="GH31_N"/>
    <property type="match status" value="1"/>
</dbReference>
<gene>
    <name evidence="15" type="ORF">GDO86_010120</name>
</gene>
<dbReference type="Gene3D" id="2.60.40.1760">
    <property type="entry name" value="glycosyl hydrolase (family 31)"/>
    <property type="match status" value="1"/>
</dbReference>
<evidence type="ECO:0000256" key="7">
    <source>
        <dbReference type="ARBA" id="ARBA00023136"/>
    </source>
</evidence>
<dbReference type="InterPro" id="IPR017853">
    <property type="entry name" value="GH"/>
</dbReference>
<feature type="domain" description="P-type" evidence="14">
    <location>
        <begin position="311"/>
        <end position="355"/>
    </location>
</feature>
<reference evidence="15" key="1">
    <citation type="thesis" date="2020" institute="ProQuest LLC" country="789 East Eisenhower Parkway, Ann Arbor, MI, USA">
        <title>Comparative Genomics and Chromosome Evolution.</title>
        <authorList>
            <person name="Mudd A.B."/>
        </authorList>
    </citation>
    <scope>NUCLEOTIDE SEQUENCE</scope>
    <source>
        <strain evidence="15">Female2</strain>
        <tissue evidence="15">Blood</tissue>
    </source>
</reference>
<evidence type="ECO:0000313" key="15">
    <source>
        <dbReference type="EMBL" id="KAG8445217.1"/>
    </source>
</evidence>
<protein>
    <recommendedName>
        <fullName evidence="4">alpha-glucosidase</fullName>
        <ecNumber evidence="4">3.2.1.20</ecNumber>
    </recommendedName>
    <alternativeName>
        <fullName evidence="11">Maltase</fullName>
    </alternativeName>
</protein>
<evidence type="ECO:0000256" key="3">
    <source>
        <dbReference type="ARBA" id="ARBA00007806"/>
    </source>
</evidence>
<dbReference type="InterPro" id="IPR025887">
    <property type="entry name" value="Glyco_hydro_31_N_dom"/>
</dbReference>
<keyword evidence="8" id="KW-1015">Disulfide bond</keyword>
<dbReference type="Pfam" id="PF00088">
    <property type="entry name" value="Trefoil"/>
    <property type="match status" value="1"/>
</dbReference>
<dbReference type="PROSITE" id="PS51448">
    <property type="entry name" value="P_TREFOIL_2"/>
    <property type="match status" value="1"/>
</dbReference>
<dbReference type="OrthoDB" id="5839090at2759"/>
<dbReference type="GO" id="GO:0016020">
    <property type="term" value="C:membrane"/>
    <property type="evidence" value="ECO:0007669"/>
    <property type="project" value="UniProtKB-SubCell"/>
</dbReference>
<evidence type="ECO:0000256" key="8">
    <source>
        <dbReference type="ARBA" id="ARBA00023157"/>
    </source>
</evidence>
<dbReference type="InterPro" id="IPR044913">
    <property type="entry name" value="P_trefoil_dom_sf"/>
</dbReference>
<dbReference type="FunFam" id="3.20.20.80:FF:000016">
    <property type="entry name" value="Maltase-glucoamylase, intestinal"/>
    <property type="match status" value="1"/>
</dbReference>
<dbReference type="Gene3D" id="4.10.110.10">
    <property type="entry name" value="Spasmolytic Protein, domain 1"/>
    <property type="match status" value="1"/>
</dbReference>
<dbReference type="PROSITE" id="PS00129">
    <property type="entry name" value="GLYCOSYL_HYDROL_F31_1"/>
    <property type="match status" value="1"/>
</dbReference>
<dbReference type="Gene3D" id="3.20.20.80">
    <property type="entry name" value="Glycosidases"/>
    <property type="match status" value="2"/>
</dbReference>
<keyword evidence="9" id="KW-0325">Glycoprotein</keyword>
<sequence>MLEFSLFGIPYIGADICGFFDDTTEDLCRRWMQVGAFYPFSRNHNAENYKPQDPASFGADSLLVKTSKHYLNIRYTLLPYLYTLFYKAHTKGETVVRPLLHEFYSEIETWDIDNQFMWGPGLLITPILNPKAIPLANKTKSLLSLFLLQGATAPWRKKYISMYLPADKIGLHVRGGYILPTQKPDRTTFYSRKNPLGLIIALDESQSAKGELYWDDGESRGTVASSTHILYEFSVSSNILHMTATSANYPNNLTFQEIKIYGVQQDSNQVIIMKGGVVEPSNYTVRYDNNKVLHVTGLQLALGESYSVEWNQINNEFERFDCHPEPNADETKCASRGCIWKPSSISKVPYCYFPSDYGYRVEKEQSTSSGITVDIYKDPTSSQYRNLLPHISPLRVEVKYHENNMLQFKIYDPKNKRYEVPVQLNIPSNTASTEAQRLYEVVVKNNPFGLQIKRRSTGTILWNSQVPGFYFSDMLIRVSTRLPSDYIYGLGETEHNTFRHNMNYTSIGLFSKDQPPREHTNSYGVHPFYMCMENDGNSHGVLLLNSNAMDLKLQPTPALTYQTIGGILDFYMVLGPTPELVVQEYTALIGRPVMPAYWALGFQLCRYGYKNDKEISDLYDEMRRAQIPYDVQYADIDYMERQMDFTLSPNFTGLPLLVDKMRSEGMRFIILLDPAIAGNETKPYPAFTRGVEDDIFIKWDDGSGIVWGKVWPDLPNVVVDESLDFDAQVQRFRAYTAFPDFFLNRTAIWWHREIRDFREKHIRFDGLWIDMNEPSSFVHGSVDGCRNTTLNYPPYMPNLESANMGLSHKTLCMESQQHLPDGTPVKHYDVHSLYGWSHSKPTYDALRAITGERGIVISRSTYPTSGQWVGHWLGDNTAAWNQVDKSIIGKKRYNITFI</sequence>
<evidence type="ECO:0000256" key="13">
    <source>
        <dbReference type="RuleBase" id="RU361185"/>
    </source>
</evidence>
<dbReference type="GO" id="GO:0005975">
    <property type="term" value="P:carbohydrate metabolic process"/>
    <property type="evidence" value="ECO:0007669"/>
    <property type="project" value="InterPro"/>
</dbReference>
<dbReference type="PROSITE" id="PS00707">
    <property type="entry name" value="GLYCOSYL_HYDROL_F31_2"/>
    <property type="match status" value="1"/>
</dbReference>
<dbReference type="InterPro" id="IPR011013">
    <property type="entry name" value="Gal_mutarotase_sf_dom"/>
</dbReference>
<comment type="catalytic activity">
    <reaction evidence="1">
        <text>Hydrolysis of terminal, non-reducing (1-&gt;4)-linked alpha-D-glucose residues with release of alpha-D-glucose.</text>
        <dbReference type="EC" id="3.2.1.20"/>
    </reaction>
</comment>
<comment type="subcellular location">
    <subcellularLocation>
        <location evidence="2">Membrane</location>
    </subcellularLocation>
</comment>
<keyword evidence="10 13" id="KW-0326">Glycosidase</keyword>
<dbReference type="InterPro" id="IPR030458">
    <property type="entry name" value="Glyco_hydro_31_AS"/>
</dbReference>
<evidence type="ECO:0000259" key="14">
    <source>
        <dbReference type="PROSITE" id="PS51448"/>
    </source>
</evidence>
<dbReference type="EC" id="3.2.1.20" evidence="4"/>
<dbReference type="AlphaFoldDB" id="A0A8T2JP77"/>
<evidence type="ECO:0000256" key="2">
    <source>
        <dbReference type="ARBA" id="ARBA00004370"/>
    </source>
</evidence>
<evidence type="ECO:0000256" key="1">
    <source>
        <dbReference type="ARBA" id="ARBA00001657"/>
    </source>
</evidence>
<comment type="similarity">
    <text evidence="3 13">Belongs to the glycosyl hydrolase 31 family.</text>
</comment>
<dbReference type="Pfam" id="PF01055">
    <property type="entry name" value="Glyco_hydro_31_2nd"/>
    <property type="match status" value="2"/>
</dbReference>
<evidence type="ECO:0000313" key="16">
    <source>
        <dbReference type="Proteomes" id="UP000812440"/>
    </source>
</evidence>
<name>A0A8T2JP77_9PIPI</name>
<keyword evidence="7" id="KW-0472">Membrane</keyword>
<dbReference type="FunFam" id="2.60.40.1760:FF:000001">
    <property type="entry name" value="Maltase-glucoamylase, intestinal"/>
    <property type="match status" value="1"/>
</dbReference>
<dbReference type="InterPro" id="IPR013780">
    <property type="entry name" value="Glyco_hydro_b"/>
</dbReference>
<evidence type="ECO:0000256" key="9">
    <source>
        <dbReference type="ARBA" id="ARBA00023180"/>
    </source>
</evidence>
<dbReference type="Gene3D" id="2.60.40.1180">
    <property type="entry name" value="Golgi alpha-mannosidase II"/>
    <property type="match status" value="2"/>
</dbReference>
<dbReference type="EMBL" id="JAACNH010000004">
    <property type="protein sequence ID" value="KAG8445217.1"/>
    <property type="molecule type" value="Genomic_DNA"/>
</dbReference>
<dbReference type="SUPFAM" id="SSF51445">
    <property type="entry name" value="(Trans)glycosidases"/>
    <property type="match status" value="2"/>
</dbReference>
<dbReference type="InterPro" id="IPR000519">
    <property type="entry name" value="P_trefoil_dom"/>
</dbReference>
<evidence type="ECO:0000256" key="11">
    <source>
        <dbReference type="ARBA" id="ARBA00041343"/>
    </source>
</evidence>
<dbReference type="GO" id="GO:0030246">
    <property type="term" value="F:carbohydrate binding"/>
    <property type="evidence" value="ECO:0007669"/>
    <property type="project" value="InterPro"/>
</dbReference>
<dbReference type="Pfam" id="PF13802">
    <property type="entry name" value="Gal_mutarotas_2"/>
    <property type="match status" value="1"/>
</dbReference>
<evidence type="ECO:0000256" key="12">
    <source>
        <dbReference type="PROSITE-ProRule" id="PRU00779"/>
    </source>
</evidence>
<dbReference type="PANTHER" id="PTHR22762:SF133">
    <property type="entry name" value="P-TYPE DOMAIN-CONTAINING PROTEIN"/>
    <property type="match status" value="1"/>
</dbReference>
<organism evidence="15 16">
    <name type="scientific">Hymenochirus boettgeri</name>
    <name type="common">Congo dwarf clawed frog</name>
    <dbReference type="NCBI Taxonomy" id="247094"/>
    <lineage>
        <taxon>Eukaryota</taxon>
        <taxon>Metazoa</taxon>
        <taxon>Chordata</taxon>
        <taxon>Craniata</taxon>
        <taxon>Vertebrata</taxon>
        <taxon>Euteleostomi</taxon>
        <taxon>Amphibia</taxon>
        <taxon>Batrachia</taxon>
        <taxon>Anura</taxon>
        <taxon>Pipoidea</taxon>
        <taxon>Pipidae</taxon>
        <taxon>Pipinae</taxon>
        <taxon>Hymenochirus</taxon>
    </lineage>
</organism>
<evidence type="ECO:0000256" key="10">
    <source>
        <dbReference type="ARBA" id="ARBA00023295"/>
    </source>
</evidence>
<comment type="caution">
    <text evidence="15">The sequence shown here is derived from an EMBL/GenBank/DDBJ whole genome shotgun (WGS) entry which is preliminary data.</text>
</comment>
<keyword evidence="16" id="KW-1185">Reference proteome</keyword>